<proteinExistence type="inferred from homology"/>
<dbReference type="OrthoDB" id="232498at2"/>
<dbReference type="EMBL" id="PYMA01000019">
    <property type="protein sequence ID" value="PSW13954.1"/>
    <property type="molecule type" value="Genomic_DNA"/>
</dbReference>
<dbReference type="InterPro" id="IPR032698">
    <property type="entry name" value="SirB1_N"/>
</dbReference>
<dbReference type="Proteomes" id="UP000241771">
    <property type="component" value="Unassembled WGS sequence"/>
</dbReference>
<gene>
    <name evidence="3" type="ORF">C9I98_22290</name>
</gene>
<feature type="domain" description="Protein SirB1 N-terminal" evidence="2">
    <location>
        <begin position="34"/>
        <end position="184"/>
    </location>
</feature>
<evidence type="ECO:0000259" key="2">
    <source>
        <dbReference type="Pfam" id="PF13369"/>
    </source>
</evidence>
<comment type="caution">
    <text evidence="3">The sequence shown here is derived from an EMBL/GenBank/DDBJ whole genome shotgun (WGS) entry which is preliminary data.</text>
</comment>
<organism evidence="3 4">
    <name type="scientific">Photobacterium sanctipauli</name>
    <dbReference type="NCBI Taxonomy" id="1342794"/>
    <lineage>
        <taxon>Bacteria</taxon>
        <taxon>Pseudomonadati</taxon>
        <taxon>Pseudomonadota</taxon>
        <taxon>Gammaproteobacteria</taxon>
        <taxon>Vibrionales</taxon>
        <taxon>Vibrionaceae</taxon>
        <taxon>Photobacterium</taxon>
    </lineage>
</organism>
<dbReference type="PANTHER" id="PTHR31350:SF21">
    <property type="entry name" value="F-BOX ONLY PROTEIN 21"/>
    <property type="match status" value="1"/>
</dbReference>
<dbReference type="Pfam" id="PF13371">
    <property type="entry name" value="TPR_9"/>
    <property type="match status" value="1"/>
</dbReference>
<protein>
    <recommendedName>
        <fullName evidence="2">Protein SirB1 N-terminal domain-containing protein</fullName>
    </recommendedName>
</protein>
<dbReference type="RefSeq" id="WP_036819252.1">
    <property type="nucleotide sequence ID" value="NZ_JGVO01000202.1"/>
</dbReference>
<evidence type="ECO:0000313" key="3">
    <source>
        <dbReference type="EMBL" id="PSW13954.1"/>
    </source>
</evidence>
<evidence type="ECO:0000256" key="1">
    <source>
        <dbReference type="ARBA" id="ARBA00007100"/>
    </source>
</evidence>
<dbReference type="PANTHER" id="PTHR31350">
    <property type="entry name" value="SI:DKEY-261L7.2"/>
    <property type="match status" value="1"/>
</dbReference>
<dbReference type="Pfam" id="PF13369">
    <property type="entry name" value="Transglut_core2"/>
    <property type="match status" value="1"/>
</dbReference>
<name>A0A2T3NGU7_9GAMM</name>
<reference evidence="3 4" key="1">
    <citation type="submission" date="2018-01" db="EMBL/GenBank/DDBJ databases">
        <title>Whole genome sequencing of Histamine producing bacteria.</title>
        <authorList>
            <person name="Butler K."/>
        </authorList>
    </citation>
    <scope>NUCLEOTIDE SEQUENCE [LARGE SCALE GENOMIC DNA]</scope>
    <source>
        <strain evidence="3 4">DSM 100436</strain>
    </source>
</reference>
<keyword evidence="4" id="KW-1185">Reference proteome</keyword>
<sequence length="270" mass="31027">MLRFTEQELEQMPLVEGALEVTAAVDPAFPAGWVKVQLERLAQEAEHSLMDEPNAHLRLEGLIRLFYREWGFSGDHEQYFSSENIYLDKVLERKKGIPVSLGAIFLYLADRLELPVSGVGFPTQFVLKVEWFDGETQFINPFDGEYLSKQVMGAWLKGHRGPFSELRNEYFDTAEHSDVLARWLTVMKSALLREGLFADALRCSDVVLGAFRPGDPHEIRDRGYIYQQLDCSHAAVMDFEYFIEQCPEDPTTKLLKLQIEELNQEPLVLH</sequence>
<comment type="similarity">
    <text evidence="1">Belongs to the UPF0162 family.</text>
</comment>
<accession>A0A2T3NGU7</accession>
<dbReference type="AlphaFoldDB" id="A0A2T3NGU7"/>
<evidence type="ECO:0000313" key="4">
    <source>
        <dbReference type="Proteomes" id="UP000241771"/>
    </source>
</evidence>